<dbReference type="InterPro" id="IPR015421">
    <property type="entry name" value="PyrdxlP-dep_Trfase_major"/>
</dbReference>
<protein>
    <recommendedName>
        <fullName evidence="10">Histidine decarboxylase</fullName>
    </recommendedName>
</protein>
<dbReference type="SUPFAM" id="SSF53383">
    <property type="entry name" value="PLP-dependent transferases"/>
    <property type="match status" value="1"/>
</dbReference>
<dbReference type="KEGG" id="ptx:ABW99_12245"/>
<name>A0A0G3EUA9_9BURK</name>
<keyword evidence="3" id="KW-0210">Decarboxylase</keyword>
<keyword evidence="9" id="KW-1185">Reference proteome</keyword>
<dbReference type="GO" id="GO:0016831">
    <property type="term" value="F:carboxy-lyase activity"/>
    <property type="evidence" value="ECO:0007669"/>
    <property type="project" value="UniProtKB-KW"/>
</dbReference>
<keyword evidence="5 7" id="KW-0456">Lyase</keyword>
<dbReference type="Pfam" id="PF00282">
    <property type="entry name" value="Pyridoxal_deC"/>
    <property type="match status" value="1"/>
</dbReference>
<evidence type="ECO:0000256" key="5">
    <source>
        <dbReference type="ARBA" id="ARBA00023239"/>
    </source>
</evidence>
<dbReference type="InterPro" id="IPR051151">
    <property type="entry name" value="Group_II_Decarboxylase"/>
</dbReference>
<dbReference type="PANTHER" id="PTHR46101:SF2">
    <property type="entry name" value="SERINE DECARBOXYLASE"/>
    <property type="match status" value="1"/>
</dbReference>
<organism evidence="8 9">
    <name type="scientific">Pandoraea thiooxydans</name>
    <dbReference type="NCBI Taxonomy" id="445709"/>
    <lineage>
        <taxon>Bacteria</taxon>
        <taxon>Pseudomonadati</taxon>
        <taxon>Pseudomonadota</taxon>
        <taxon>Betaproteobacteria</taxon>
        <taxon>Burkholderiales</taxon>
        <taxon>Burkholderiaceae</taxon>
        <taxon>Pandoraea</taxon>
    </lineage>
</organism>
<evidence type="ECO:0000256" key="7">
    <source>
        <dbReference type="RuleBase" id="RU000382"/>
    </source>
</evidence>
<dbReference type="GO" id="GO:0030170">
    <property type="term" value="F:pyridoxal phosphate binding"/>
    <property type="evidence" value="ECO:0007669"/>
    <property type="project" value="InterPro"/>
</dbReference>
<accession>A0A0G3EUA9</accession>
<comment type="similarity">
    <text evidence="2 7">Belongs to the group II decarboxylase family.</text>
</comment>
<dbReference type="RefSeq" id="WP_072628654.1">
    <property type="nucleotide sequence ID" value="NZ_CP014839.1"/>
</dbReference>
<evidence type="ECO:0000256" key="1">
    <source>
        <dbReference type="ARBA" id="ARBA00001933"/>
    </source>
</evidence>
<sequence>MNGLTEMRLRALSARLSDERSRFIGFPAALDFDAVGLEPIMRTLLNNVGDPFVRTWHGMNTKDFEQEVIAFFAKLFRAPEDGYWGYVTNGSTECNLYALYVAREKYPAAPVYYSSAAHYSVPKNVHLLGMRGVVVPAQPSGEMDYAALQQLAGAQMSSAAIVVATIGTTMTEARDSVTSIQRALQAAGVRESHVHADGALAGAYAGLLTPRWPFDFQDGASSVNVSGHKFLGSPMPSGVVIVKRADIERVRRSANYTGSIDRTISGSRNGHLPLILWHAIQRWGVMGFKHRAEQGLALAAYAHAELQRIGWDSWRNPQALTVMLAAPPEQLIFKWQLATADGWSHVICMPGVRKAMIDAFVADLGEVRPH</sequence>
<evidence type="ECO:0000256" key="2">
    <source>
        <dbReference type="ARBA" id="ARBA00009533"/>
    </source>
</evidence>
<dbReference type="STRING" id="445709.ABW99_12245"/>
<gene>
    <name evidence="8" type="ORF">ABW99_12245</name>
</gene>
<dbReference type="GO" id="GO:0019752">
    <property type="term" value="P:carboxylic acid metabolic process"/>
    <property type="evidence" value="ECO:0007669"/>
    <property type="project" value="InterPro"/>
</dbReference>
<comment type="cofactor">
    <cofactor evidence="1 6 7">
        <name>pyridoxal 5'-phosphate</name>
        <dbReference type="ChEBI" id="CHEBI:597326"/>
    </cofactor>
</comment>
<evidence type="ECO:0000256" key="4">
    <source>
        <dbReference type="ARBA" id="ARBA00022898"/>
    </source>
</evidence>
<dbReference type="PANTHER" id="PTHR46101">
    <property type="match status" value="1"/>
</dbReference>
<dbReference type="EMBL" id="CP011568">
    <property type="protein sequence ID" value="AKJ70540.2"/>
    <property type="molecule type" value="Genomic_DNA"/>
</dbReference>
<dbReference type="AlphaFoldDB" id="A0A0G3EUA9"/>
<dbReference type="Gene3D" id="3.40.640.10">
    <property type="entry name" value="Type I PLP-dependent aspartate aminotransferase-like (Major domain)"/>
    <property type="match status" value="1"/>
</dbReference>
<evidence type="ECO:0000256" key="3">
    <source>
        <dbReference type="ARBA" id="ARBA00022793"/>
    </source>
</evidence>
<evidence type="ECO:0000313" key="8">
    <source>
        <dbReference type="EMBL" id="AKJ70540.2"/>
    </source>
</evidence>
<dbReference type="InterPro" id="IPR002129">
    <property type="entry name" value="PyrdxlP-dep_de-COase"/>
</dbReference>
<reference evidence="9" key="1">
    <citation type="submission" date="2015-06" db="EMBL/GenBank/DDBJ databases">
        <authorList>
            <person name="Lim Y.L."/>
            <person name="Ee R."/>
            <person name="Yong D."/>
            <person name="How K.Y."/>
            <person name="Yin W.F."/>
            <person name="Chan K.G."/>
        </authorList>
    </citation>
    <scope>NUCLEOTIDE SEQUENCE [LARGE SCALE GENOMIC DNA]</scope>
    <source>
        <strain evidence="9">DSM 25325</strain>
    </source>
</reference>
<dbReference type="NCBIfam" id="NF002748">
    <property type="entry name" value="PRK02769.1"/>
    <property type="match status" value="1"/>
</dbReference>
<dbReference type="Proteomes" id="UP000036700">
    <property type="component" value="Chromosome"/>
</dbReference>
<evidence type="ECO:0000256" key="6">
    <source>
        <dbReference type="PIRSR" id="PIRSR602129-50"/>
    </source>
</evidence>
<feature type="modified residue" description="N6-(pyridoxal phosphate)lysine" evidence="6">
    <location>
        <position position="229"/>
    </location>
</feature>
<evidence type="ECO:0008006" key="10">
    <source>
        <dbReference type="Google" id="ProtNLM"/>
    </source>
</evidence>
<evidence type="ECO:0000313" key="9">
    <source>
        <dbReference type="Proteomes" id="UP000036700"/>
    </source>
</evidence>
<proteinExistence type="inferred from homology"/>
<dbReference type="InterPro" id="IPR015424">
    <property type="entry name" value="PyrdxlP-dep_Trfase"/>
</dbReference>
<keyword evidence="4 6" id="KW-0663">Pyridoxal phosphate</keyword>